<keyword evidence="3" id="KW-1185">Reference proteome</keyword>
<keyword evidence="1" id="KW-1133">Transmembrane helix</keyword>
<keyword evidence="1" id="KW-0812">Transmembrane</keyword>
<gene>
    <name evidence="2" type="ORF">DDZ18_10680</name>
</gene>
<evidence type="ECO:0000313" key="3">
    <source>
        <dbReference type="Proteomes" id="UP000245168"/>
    </source>
</evidence>
<feature type="transmembrane region" description="Helical" evidence="1">
    <location>
        <begin position="157"/>
        <end position="176"/>
    </location>
</feature>
<evidence type="ECO:0000256" key="1">
    <source>
        <dbReference type="SAM" id="Phobius"/>
    </source>
</evidence>
<keyword evidence="1" id="KW-0472">Membrane</keyword>
<evidence type="ECO:0000313" key="2">
    <source>
        <dbReference type="EMBL" id="PWE16667.1"/>
    </source>
</evidence>
<accession>A0A2U2BRM5</accession>
<protein>
    <submittedName>
        <fullName evidence="2">Uncharacterized protein</fullName>
    </submittedName>
</protein>
<feature type="transmembrane region" description="Helical" evidence="1">
    <location>
        <begin position="124"/>
        <end position="145"/>
    </location>
</feature>
<dbReference type="InterPro" id="IPR047699">
    <property type="entry name" value="Permease_put_prefix"/>
</dbReference>
<sequence>MRRDAPRRPPAPARWLIAALAPAPAREPVLGDLEESFHARADRDGAAAAAAWYWRQALGSAPPLAAALTRSSLAVTALVAVLAGYWLGIGWYTIAIHGVQRFYDSGVVFRSDVGFFYDGSLMGLSVRLAVESSMNAVVGAVAALAAATSNRRGWRDLLIVLAVVAIAFGLLEVVALMRGAPAMPAPYIAARAIVIYPGLLAGAALARALLARLRG</sequence>
<dbReference type="EMBL" id="QEXV01000005">
    <property type="protein sequence ID" value="PWE16667.1"/>
    <property type="molecule type" value="Genomic_DNA"/>
</dbReference>
<comment type="caution">
    <text evidence="2">The sequence shown here is derived from an EMBL/GenBank/DDBJ whole genome shotgun (WGS) entry which is preliminary data.</text>
</comment>
<dbReference type="AlphaFoldDB" id="A0A2U2BRM5"/>
<organism evidence="2 3">
    <name type="scientific">Marinicauda salina</name>
    <dbReference type="NCBI Taxonomy" id="2135793"/>
    <lineage>
        <taxon>Bacteria</taxon>
        <taxon>Pseudomonadati</taxon>
        <taxon>Pseudomonadota</taxon>
        <taxon>Alphaproteobacteria</taxon>
        <taxon>Maricaulales</taxon>
        <taxon>Maricaulaceae</taxon>
        <taxon>Marinicauda</taxon>
    </lineage>
</organism>
<reference evidence="3" key="1">
    <citation type="submission" date="2018-05" db="EMBL/GenBank/DDBJ databases">
        <authorList>
            <person name="Liu B.-T."/>
        </authorList>
    </citation>
    <scope>NUCLEOTIDE SEQUENCE [LARGE SCALE GENOMIC DNA]</scope>
    <source>
        <strain evidence="3">WD6-1</strain>
    </source>
</reference>
<proteinExistence type="predicted"/>
<feature type="transmembrane region" description="Helical" evidence="1">
    <location>
        <begin position="188"/>
        <end position="210"/>
    </location>
</feature>
<dbReference type="RefSeq" id="WP_109253390.1">
    <property type="nucleotide sequence ID" value="NZ_QEXV01000005.1"/>
</dbReference>
<name>A0A2U2BRM5_9PROT</name>
<dbReference type="NCBIfam" id="NF038404">
    <property type="entry name" value="perm_prefix_2"/>
    <property type="match status" value="1"/>
</dbReference>
<dbReference type="Proteomes" id="UP000245168">
    <property type="component" value="Unassembled WGS sequence"/>
</dbReference>
<feature type="transmembrane region" description="Helical" evidence="1">
    <location>
        <begin position="73"/>
        <end position="94"/>
    </location>
</feature>